<evidence type="ECO:0000313" key="7">
    <source>
        <dbReference type="Proteomes" id="UP001165080"/>
    </source>
</evidence>
<evidence type="ECO:0000256" key="1">
    <source>
        <dbReference type="ARBA" id="ARBA00022618"/>
    </source>
</evidence>
<dbReference type="InterPro" id="IPR039361">
    <property type="entry name" value="Cyclin"/>
</dbReference>
<keyword evidence="3" id="KW-0131">Cell cycle</keyword>
<evidence type="ECO:0000259" key="4">
    <source>
        <dbReference type="Pfam" id="PF00134"/>
    </source>
</evidence>
<dbReference type="Proteomes" id="UP001165080">
    <property type="component" value="Unassembled WGS sequence"/>
</dbReference>
<keyword evidence="7" id="KW-1185">Reference proteome</keyword>
<organism evidence="6 7">
    <name type="scientific">Pleodorina starrii</name>
    <dbReference type="NCBI Taxonomy" id="330485"/>
    <lineage>
        <taxon>Eukaryota</taxon>
        <taxon>Viridiplantae</taxon>
        <taxon>Chlorophyta</taxon>
        <taxon>core chlorophytes</taxon>
        <taxon>Chlorophyceae</taxon>
        <taxon>CS clade</taxon>
        <taxon>Chlamydomonadales</taxon>
        <taxon>Volvocaceae</taxon>
        <taxon>Pleodorina</taxon>
    </lineage>
</organism>
<dbReference type="InterPro" id="IPR048258">
    <property type="entry name" value="Cyclins_cyclin-box"/>
</dbReference>
<name>A0A9W6FAN2_9CHLO</name>
<keyword evidence="2" id="KW-0195">Cyclin</keyword>
<dbReference type="AlphaFoldDB" id="A0A9W6FAN2"/>
<proteinExistence type="predicted"/>
<feature type="domain" description="Cyclin N-terminal" evidence="4">
    <location>
        <begin position="156"/>
        <end position="262"/>
    </location>
</feature>
<evidence type="ECO:0000313" key="6">
    <source>
        <dbReference type="EMBL" id="GLC61861.1"/>
    </source>
</evidence>
<evidence type="ECO:0000256" key="2">
    <source>
        <dbReference type="ARBA" id="ARBA00023127"/>
    </source>
</evidence>
<reference evidence="6 7" key="1">
    <citation type="journal article" date="2023" name="Commun. Biol.">
        <title>Reorganization of the ancestral sex-determining regions during the evolution of trioecy in Pleodorina starrii.</title>
        <authorList>
            <person name="Takahashi K."/>
            <person name="Suzuki S."/>
            <person name="Kawai-Toyooka H."/>
            <person name="Yamamoto K."/>
            <person name="Hamaji T."/>
            <person name="Ootsuki R."/>
            <person name="Yamaguchi H."/>
            <person name="Kawachi M."/>
            <person name="Higashiyama T."/>
            <person name="Nozaki H."/>
        </authorList>
    </citation>
    <scope>NUCLEOTIDE SEQUENCE [LARGE SCALE GENOMIC DNA]</scope>
    <source>
        <strain evidence="6 7">NIES-4479</strain>
    </source>
</reference>
<dbReference type="PROSITE" id="PS00292">
    <property type="entry name" value="CYCLINS"/>
    <property type="match status" value="1"/>
</dbReference>
<evidence type="ECO:0000259" key="5">
    <source>
        <dbReference type="Pfam" id="PF02984"/>
    </source>
</evidence>
<gene>
    <name evidence="6" type="primary">PLEST010857</name>
    <name evidence="6" type="ORF">PLESTB_001811500</name>
</gene>
<dbReference type="InterPro" id="IPR004367">
    <property type="entry name" value="Cyclin_C-dom"/>
</dbReference>
<sequence>MASPLCATDMLSSPSQYPCLAVVYGDNEHAHNQGRLKPALLGGCGKQACSSRPDSCSDVASFDSENEGSVIWQRSSALKVDEDVCCAASGSPLGMLQCEDALDEDDEDEDATREWAPGLPAAVLPGPAYCHADAEETLSNELSKEESLGPMTSCPLPPEYRGALVHWMRQVCDARVLSTSTFFSSVSVLDRFFRASGEGATPPSLLQLVALTSVAVAAKLEQQQCAGELLSLARDENGNLYKADDSRLMEIHMLESLEWRLRVPTIYTFTTLFLYRIINRPQDGQVVPLGMETQFRELVLRLAVLAVLDSDLTSFSASTLAVACILVAETEIKGGQMYGNLKTVESLRSVPGLRDLANLSAPVQRLYCLYKSMTASTSMQ</sequence>
<comment type="caution">
    <text evidence="6">The sequence shown here is derived from an EMBL/GenBank/DDBJ whole genome shotgun (WGS) entry which is preliminary data.</text>
</comment>
<dbReference type="InterPro" id="IPR036915">
    <property type="entry name" value="Cyclin-like_sf"/>
</dbReference>
<dbReference type="EMBL" id="BRXU01000053">
    <property type="protein sequence ID" value="GLC61861.1"/>
    <property type="molecule type" value="Genomic_DNA"/>
</dbReference>
<evidence type="ECO:0000256" key="3">
    <source>
        <dbReference type="ARBA" id="ARBA00023306"/>
    </source>
</evidence>
<dbReference type="Pfam" id="PF02984">
    <property type="entry name" value="Cyclin_C"/>
    <property type="match status" value="1"/>
</dbReference>
<dbReference type="GO" id="GO:0051301">
    <property type="term" value="P:cell division"/>
    <property type="evidence" value="ECO:0007669"/>
    <property type="project" value="UniProtKB-KW"/>
</dbReference>
<accession>A0A9W6FAN2</accession>
<protein>
    <submittedName>
        <fullName evidence="6">Uncharacterized protein</fullName>
    </submittedName>
</protein>
<dbReference type="Gene3D" id="1.10.472.10">
    <property type="entry name" value="Cyclin-like"/>
    <property type="match status" value="2"/>
</dbReference>
<dbReference type="Pfam" id="PF00134">
    <property type="entry name" value="Cyclin_N"/>
    <property type="match status" value="1"/>
</dbReference>
<dbReference type="SUPFAM" id="SSF47954">
    <property type="entry name" value="Cyclin-like"/>
    <property type="match status" value="1"/>
</dbReference>
<dbReference type="InterPro" id="IPR006671">
    <property type="entry name" value="Cyclin_N"/>
</dbReference>
<dbReference type="PANTHER" id="PTHR10177">
    <property type="entry name" value="CYCLINS"/>
    <property type="match status" value="1"/>
</dbReference>
<keyword evidence="1" id="KW-0132">Cell division</keyword>
<feature type="domain" description="Cyclin C-terminal" evidence="5">
    <location>
        <begin position="264"/>
        <end position="343"/>
    </location>
</feature>